<evidence type="ECO:0000313" key="1">
    <source>
        <dbReference type="EMBL" id="KAF2204812.1"/>
    </source>
</evidence>
<gene>
    <name evidence="1" type="ORF">GQ43DRAFT_115956</name>
</gene>
<organism evidence="1 2">
    <name type="scientific">Delitschia confertaspora ATCC 74209</name>
    <dbReference type="NCBI Taxonomy" id="1513339"/>
    <lineage>
        <taxon>Eukaryota</taxon>
        <taxon>Fungi</taxon>
        <taxon>Dikarya</taxon>
        <taxon>Ascomycota</taxon>
        <taxon>Pezizomycotina</taxon>
        <taxon>Dothideomycetes</taxon>
        <taxon>Pleosporomycetidae</taxon>
        <taxon>Pleosporales</taxon>
        <taxon>Delitschiaceae</taxon>
        <taxon>Delitschia</taxon>
    </lineage>
</organism>
<dbReference type="Proteomes" id="UP000799536">
    <property type="component" value="Unassembled WGS sequence"/>
</dbReference>
<name>A0A9P4JT31_9PLEO</name>
<protein>
    <submittedName>
        <fullName evidence="1">Uncharacterized protein</fullName>
    </submittedName>
</protein>
<sequence length="213" mass="23635">MALRSVEGPHVHAVLTFSFENGDPSASPALPPNPQPFSFASFFALRFPLSIVGSRPEVPHPCALDLTLALGVRGERITSKGSCIIYDLPTPTLSDICPIFSLSRSLGHRHSLFGRPYHSNSFYFETTLHLELRAPFPSWGATSAFSLGPAYQQSQTSPTRTPKTALCDELESYRITLCRLLFFPYSGAITFLYLFDHPHPTPHRAWSLIKVCL</sequence>
<proteinExistence type="predicted"/>
<evidence type="ECO:0000313" key="2">
    <source>
        <dbReference type="Proteomes" id="UP000799536"/>
    </source>
</evidence>
<keyword evidence="2" id="KW-1185">Reference proteome</keyword>
<reference evidence="1" key="1">
    <citation type="journal article" date="2020" name="Stud. Mycol.">
        <title>101 Dothideomycetes genomes: a test case for predicting lifestyles and emergence of pathogens.</title>
        <authorList>
            <person name="Haridas S."/>
            <person name="Albert R."/>
            <person name="Binder M."/>
            <person name="Bloem J."/>
            <person name="Labutti K."/>
            <person name="Salamov A."/>
            <person name="Andreopoulos B."/>
            <person name="Baker S."/>
            <person name="Barry K."/>
            <person name="Bills G."/>
            <person name="Bluhm B."/>
            <person name="Cannon C."/>
            <person name="Castanera R."/>
            <person name="Culley D."/>
            <person name="Daum C."/>
            <person name="Ezra D."/>
            <person name="Gonzalez J."/>
            <person name="Henrissat B."/>
            <person name="Kuo A."/>
            <person name="Liang C."/>
            <person name="Lipzen A."/>
            <person name="Lutzoni F."/>
            <person name="Magnuson J."/>
            <person name="Mondo S."/>
            <person name="Nolan M."/>
            <person name="Ohm R."/>
            <person name="Pangilinan J."/>
            <person name="Park H.-J."/>
            <person name="Ramirez L."/>
            <person name="Alfaro M."/>
            <person name="Sun H."/>
            <person name="Tritt A."/>
            <person name="Yoshinaga Y."/>
            <person name="Zwiers L.-H."/>
            <person name="Turgeon B."/>
            <person name="Goodwin S."/>
            <person name="Spatafora J."/>
            <person name="Crous P."/>
            <person name="Grigoriev I."/>
        </authorList>
    </citation>
    <scope>NUCLEOTIDE SEQUENCE</scope>
    <source>
        <strain evidence="1">ATCC 74209</strain>
    </source>
</reference>
<comment type="caution">
    <text evidence="1">The sequence shown here is derived from an EMBL/GenBank/DDBJ whole genome shotgun (WGS) entry which is preliminary data.</text>
</comment>
<accession>A0A9P4JT31</accession>
<dbReference type="EMBL" id="ML993868">
    <property type="protein sequence ID" value="KAF2204812.1"/>
    <property type="molecule type" value="Genomic_DNA"/>
</dbReference>
<dbReference type="AlphaFoldDB" id="A0A9P4JT31"/>